<dbReference type="EMBL" id="MAPZ01000026">
    <property type="protein sequence ID" value="OBY09875.1"/>
    <property type="molecule type" value="Genomic_DNA"/>
</dbReference>
<evidence type="ECO:0000256" key="4">
    <source>
        <dbReference type="ARBA" id="ARBA00022801"/>
    </source>
</evidence>
<reference evidence="9 10" key="1">
    <citation type="submission" date="2016-06" db="EMBL/GenBank/DDBJ databases">
        <authorList>
            <person name="Kjaerup R.B."/>
            <person name="Dalgaard T.S."/>
            <person name="Juul-Madsen H.R."/>
        </authorList>
    </citation>
    <scope>NUCLEOTIDE SEQUENCE [LARGE SCALE GENOMIC DNA]</scope>
    <source>
        <strain evidence="9 10">373-A1</strain>
    </source>
</reference>
<dbReference type="GO" id="GO:0008236">
    <property type="term" value="F:serine-type peptidase activity"/>
    <property type="evidence" value="ECO:0007669"/>
    <property type="project" value="UniProtKB-KW"/>
</dbReference>
<dbReference type="InterPro" id="IPR003507">
    <property type="entry name" value="S66_fam"/>
</dbReference>
<sequence>MLKGKKLTSASTIGIIAPASPENKDKIDKKLCEFKELGFKIKLAPHLYNKYGHLAGFDSDRIKDLHDMFLDPSIDGIVCLRGGYGTARLISSLDKKIILQNPKFFCGYSDITLLLNYFANLGLITFHGPMITSDFTDELTKKYFLKTSICNTKNFSYDLLDLNPNISTYNLSSFKGKLVGGNLSIICSSLSTKYEINTKDSILLIEEVNEAPYCIDRMLTHLINSGKLHDCNGIIIGHLTDCTLPNYDRSLTTEEVILNRLLPLNIPLIIGMPFGHSCPNITIPIGAPAYFNNKIMKLTIKDNFLL</sequence>
<comment type="similarity">
    <text evidence="1">Belongs to the peptidase S66 family.</text>
</comment>
<evidence type="ECO:0000256" key="1">
    <source>
        <dbReference type="ARBA" id="ARBA00010233"/>
    </source>
</evidence>
<dbReference type="InterPro" id="IPR040921">
    <property type="entry name" value="Peptidase_S66C"/>
</dbReference>
<dbReference type="PANTHER" id="PTHR30237">
    <property type="entry name" value="MURAMOYLTETRAPEPTIDE CARBOXYPEPTIDASE"/>
    <property type="match status" value="1"/>
</dbReference>
<feature type="active site" description="Nucleophile" evidence="6">
    <location>
        <position position="109"/>
    </location>
</feature>
<keyword evidence="4" id="KW-0378">Hydrolase</keyword>
<dbReference type="GO" id="GO:0004180">
    <property type="term" value="F:carboxypeptidase activity"/>
    <property type="evidence" value="ECO:0007669"/>
    <property type="project" value="UniProtKB-KW"/>
</dbReference>
<evidence type="ECO:0000313" key="10">
    <source>
        <dbReference type="Proteomes" id="UP000092714"/>
    </source>
</evidence>
<comment type="caution">
    <text evidence="9">The sequence shown here is derived from an EMBL/GenBank/DDBJ whole genome shotgun (WGS) entry which is preliminary data.</text>
</comment>
<dbReference type="InterPro" id="IPR027478">
    <property type="entry name" value="LdcA_N"/>
</dbReference>
<dbReference type="Gene3D" id="3.50.30.60">
    <property type="entry name" value="LD-carboxypeptidase A C-terminal domain-like"/>
    <property type="match status" value="1"/>
</dbReference>
<proteinExistence type="inferred from homology"/>
<evidence type="ECO:0000259" key="8">
    <source>
        <dbReference type="Pfam" id="PF17676"/>
    </source>
</evidence>
<dbReference type="SUPFAM" id="SSF141986">
    <property type="entry name" value="LD-carboxypeptidase A C-terminal domain-like"/>
    <property type="match status" value="1"/>
</dbReference>
<dbReference type="AlphaFoldDB" id="A0A174WZJ5"/>
<organism evidence="9 10">
    <name type="scientific">Clostridium paraputrificum</name>
    <dbReference type="NCBI Taxonomy" id="29363"/>
    <lineage>
        <taxon>Bacteria</taxon>
        <taxon>Bacillati</taxon>
        <taxon>Bacillota</taxon>
        <taxon>Clostridia</taxon>
        <taxon>Eubacteriales</taxon>
        <taxon>Clostridiaceae</taxon>
        <taxon>Clostridium</taxon>
    </lineage>
</organism>
<dbReference type="InterPro" id="IPR027461">
    <property type="entry name" value="Carboxypeptidase_A_C_sf"/>
</dbReference>
<evidence type="ECO:0000256" key="2">
    <source>
        <dbReference type="ARBA" id="ARBA00022645"/>
    </source>
</evidence>
<dbReference type="CDD" id="cd07025">
    <property type="entry name" value="Peptidase_S66"/>
    <property type="match status" value="1"/>
</dbReference>
<dbReference type="GO" id="GO:0006508">
    <property type="term" value="P:proteolysis"/>
    <property type="evidence" value="ECO:0007669"/>
    <property type="project" value="UniProtKB-KW"/>
</dbReference>
<keyword evidence="5" id="KW-0720">Serine protease</keyword>
<dbReference type="eggNOG" id="COG1619">
    <property type="taxonomic scope" value="Bacteria"/>
</dbReference>
<dbReference type="Pfam" id="PF02016">
    <property type="entry name" value="Peptidase_S66"/>
    <property type="match status" value="1"/>
</dbReference>
<dbReference type="SUPFAM" id="SSF52317">
    <property type="entry name" value="Class I glutamine amidotransferase-like"/>
    <property type="match status" value="1"/>
</dbReference>
<keyword evidence="10" id="KW-1185">Reference proteome</keyword>
<gene>
    <name evidence="9" type="ORF">CP373A1_14520</name>
</gene>
<feature type="active site" description="Charge relay system" evidence="6">
    <location>
        <position position="206"/>
    </location>
</feature>
<protein>
    <submittedName>
        <fullName evidence="9">LD-carboxypeptidase</fullName>
    </submittedName>
</protein>
<accession>A0A174WZJ5</accession>
<evidence type="ECO:0000259" key="7">
    <source>
        <dbReference type="Pfam" id="PF02016"/>
    </source>
</evidence>
<dbReference type="PIRSF" id="PIRSF028757">
    <property type="entry name" value="LD-carboxypeptidase"/>
    <property type="match status" value="1"/>
</dbReference>
<keyword evidence="3" id="KW-0645">Protease</keyword>
<name>A0A174WZJ5_9CLOT</name>
<feature type="active site" description="Charge relay system" evidence="6">
    <location>
        <position position="276"/>
    </location>
</feature>
<evidence type="ECO:0000256" key="6">
    <source>
        <dbReference type="PIRSR" id="PIRSR028757-1"/>
    </source>
</evidence>
<dbReference type="OrthoDB" id="9807329at2"/>
<evidence type="ECO:0000256" key="5">
    <source>
        <dbReference type="ARBA" id="ARBA00022825"/>
    </source>
</evidence>
<evidence type="ECO:0000313" key="9">
    <source>
        <dbReference type="EMBL" id="OBY09875.1"/>
    </source>
</evidence>
<dbReference type="PANTHER" id="PTHR30237:SF2">
    <property type="entry name" value="MUREIN TETRAPEPTIDE CARBOXYPEPTIDASE"/>
    <property type="match status" value="1"/>
</dbReference>
<dbReference type="Pfam" id="PF17676">
    <property type="entry name" value="Peptidase_S66C"/>
    <property type="match status" value="1"/>
</dbReference>
<dbReference type="Gene3D" id="3.40.50.10740">
    <property type="entry name" value="Class I glutamine amidotransferase-like"/>
    <property type="match status" value="1"/>
</dbReference>
<evidence type="ECO:0000256" key="3">
    <source>
        <dbReference type="ARBA" id="ARBA00022670"/>
    </source>
</evidence>
<feature type="domain" description="LD-carboxypeptidase N-terminal" evidence="7">
    <location>
        <begin position="13"/>
        <end position="128"/>
    </location>
</feature>
<keyword evidence="2 9" id="KW-0121">Carboxypeptidase</keyword>
<dbReference type="RefSeq" id="WP_055185213.1">
    <property type="nucleotide sequence ID" value="NZ_CABHIH010000006.1"/>
</dbReference>
<dbReference type="Proteomes" id="UP000092714">
    <property type="component" value="Unassembled WGS sequence"/>
</dbReference>
<feature type="domain" description="LD-carboxypeptidase C-terminal" evidence="8">
    <location>
        <begin position="175"/>
        <end position="289"/>
    </location>
</feature>
<dbReference type="InterPro" id="IPR029062">
    <property type="entry name" value="Class_I_gatase-like"/>
</dbReference>
<dbReference type="InterPro" id="IPR040449">
    <property type="entry name" value="Peptidase_S66_N"/>
</dbReference>